<protein>
    <submittedName>
        <fullName evidence="2">Uncharacterized protein</fullName>
    </submittedName>
</protein>
<sequence length="137" mass="15521">MTATTKSPFPKRLLLLMLVYALLSLTCFIGGFAVMFAMLTIMMLMAIMARHKAGLWLLRGYAIFGLVSSSLLPYVLDLNPQLLQQLQQSRIWPYLANIPGWSIIAVLILLTMLQLWVVFTPKVGAVFERNINFNIMQ</sequence>
<proteinExistence type="predicted"/>
<feature type="transmembrane region" description="Helical" evidence="1">
    <location>
        <begin position="56"/>
        <end position="76"/>
    </location>
</feature>
<keyword evidence="3" id="KW-1185">Reference proteome</keyword>
<name>A0ABX7YRE4_9GAMM</name>
<dbReference type="RefSeq" id="WP_212594021.1">
    <property type="nucleotide sequence ID" value="NZ_CP073587.1"/>
</dbReference>
<reference evidence="2 3" key="1">
    <citation type="submission" date="2021-04" db="EMBL/GenBank/DDBJ databases">
        <title>Novel species identification of genus Shewanella.</title>
        <authorList>
            <person name="Liu G."/>
        </authorList>
    </citation>
    <scope>NUCLEOTIDE SEQUENCE [LARGE SCALE GENOMIC DNA]</scope>
    <source>
        <strain evidence="2 3">FJAT-54481</strain>
    </source>
</reference>
<keyword evidence="1" id="KW-0472">Membrane</keyword>
<dbReference type="EMBL" id="CP073587">
    <property type="protein sequence ID" value="QUN04970.1"/>
    <property type="molecule type" value="Genomic_DNA"/>
</dbReference>
<gene>
    <name evidence="2" type="ORF">KDN34_12100</name>
</gene>
<keyword evidence="1" id="KW-1133">Transmembrane helix</keyword>
<evidence type="ECO:0000313" key="3">
    <source>
        <dbReference type="Proteomes" id="UP000679575"/>
    </source>
</evidence>
<keyword evidence="1" id="KW-0812">Transmembrane</keyword>
<feature type="transmembrane region" description="Helical" evidence="1">
    <location>
        <begin position="20"/>
        <end position="44"/>
    </location>
</feature>
<dbReference type="Proteomes" id="UP000679575">
    <property type="component" value="Chromosome"/>
</dbReference>
<accession>A0ABX7YRE4</accession>
<feature type="transmembrane region" description="Helical" evidence="1">
    <location>
        <begin position="96"/>
        <end position="119"/>
    </location>
</feature>
<evidence type="ECO:0000256" key="1">
    <source>
        <dbReference type="SAM" id="Phobius"/>
    </source>
</evidence>
<evidence type="ECO:0000313" key="2">
    <source>
        <dbReference type="EMBL" id="QUN04970.1"/>
    </source>
</evidence>
<organism evidence="2 3">
    <name type="scientific">Shewanella yunxiaonensis</name>
    <dbReference type="NCBI Taxonomy" id="2829809"/>
    <lineage>
        <taxon>Bacteria</taxon>
        <taxon>Pseudomonadati</taxon>
        <taxon>Pseudomonadota</taxon>
        <taxon>Gammaproteobacteria</taxon>
        <taxon>Alteromonadales</taxon>
        <taxon>Shewanellaceae</taxon>
        <taxon>Shewanella</taxon>
    </lineage>
</organism>